<accession>A0ABU8K554</accession>
<protein>
    <submittedName>
        <fullName evidence="7">Branched-chain amino acid ABC transporter permease</fullName>
    </submittedName>
</protein>
<feature type="transmembrane region" description="Helical" evidence="6">
    <location>
        <begin position="215"/>
        <end position="238"/>
    </location>
</feature>
<proteinExistence type="predicted"/>
<evidence type="ECO:0000256" key="5">
    <source>
        <dbReference type="ARBA" id="ARBA00023136"/>
    </source>
</evidence>
<gene>
    <name evidence="7" type="ORF">O7A05_01315</name>
</gene>
<feature type="transmembrane region" description="Helical" evidence="6">
    <location>
        <begin position="47"/>
        <end position="66"/>
    </location>
</feature>
<dbReference type="EMBL" id="JAPYKO010000001">
    <property type="protein sequence ID" value="MEI9400844.1"/>
    <property type="molecule type" value="Genomic_DNA"/>
</dbReference>
<feature type="transmembrane region" description="Helical" evidence="6">
    <location>
        <begin position="20"/>
        <end position="41"/>
    </location>
</feature>
<feature type="transmembrane region" description="Helical" evidence="6">
    <location>
        <begin position="73"/>
        <end position="90"/>
    </location>
</feature>
<dbReference type="RefSeq" id="WP_337091148.1">
    <property type="nucleotide sequence ID" value="NZ_JAPYKO010000001.1"/>
</dbReference>
<feature type="transmembrane region" description="Helical" evidence="6">
    <location>
        <begin position="122"/>
        <end position="143"/>
    </location>
</feature>
<comment type="caution">
    <text evidence="7">The sequence shown here is derived from an EMBL/GenBank/DDBJ whole genome shotgun (WGS) entry which is preliminary data.</text>
</comment>
<evidence type="ECO:0000313" key="7">
    <source>
        <dbReference type="EMBL" id="MEI9400844.1"/>
    </source>
</evidence>
<evidence type="ECO:0000313" key="8">
    <source>
        <dbReference type="Proteomes" id="UP001366503"/>
    </source>
</evidence>
<feature type="transmembrane region" description="Helical" evidence="6">
    <location>
        <begin position="286"/>
        <end position="308"/>
    </location>
</feature>
<dbReference type="CDD" id="cd06581">
    <property type="entry name" value="TM_PBP1_LivM_like"/>
    <property type="match status" value="1"/>
</dbReference>
<feature type="transmembrane region" description="Helical" evidence="6">
    <location>
        <begin position="163"/>
        <end position="184"/>
    </location>
</feature>
<organism evidence="7 8">
    <name type="scientific">Mesorhizobium argentiipisi</name>
    <dbReference type="NCBI Taxonomy" id="3015175"/>
    <lineage>
        <taxon>Bacteria</taxon>
        <taxon>Pseudomonadati</taxon>
        <taxon>Pseudomonadota</taxon>
        <taxon>Alphaproteobacteria</taxon>
        <taxon>Hyphomicrobiales</taxon>
        <taxon>Phyllobacteriaceae</taxon>
        <taxon>Mesorhizobium</taxon>
    </lineage>
</organism>
<dbReference type="Pfam" id="PF02653">
    <property type="entry name" value="BPD_transp_2"/>
    <property type="match status" value="1"/>
</dbReference>
<keyword evidence="4 6" id="KW-1133">Transmembrane helix</keyword>
<feature type="transmembrane region" description="Helical" evidence="6">
    <location>
        <begin position="250"/>
        <end position="277"/>
    </location>
</feature>
<dbReference type="Proteomes" id="UP001366503">
    <property type="component" value="Unassembled WGS sequence"/>
</dbReference>
<dbReference type="InterPro" id="IPR001851">
    <property type="entry name" value="ABC_transp_permease"/>
</dbReference>
<dbReference type="InterPro" id="IPR043428">
    <property type="entry name" value="LivM-like"/>
</dbReference>
<evidence type="ECO:0000256" key="4">
    <source>
        <dbReference type="ARBA" id="ARBA00022989"/>
    </source>
</evidence>
<evidence type="ECO:0000256" key="6">
    <source>
        <dbReference type="SAM" id="Phobius"/>
    </source>
</evidence>
<dbReference type="PANTHER" id="PTHR30482:SF17">
    <property type="entry name" value="ABC TRANSPORTER ATP-BINDING PROTEIN"/>
    <property type="match status" value="1"/>
</dbReference>
<sequence>MSAASPVIERGTAASRVAGIGVVAIILLLAIAPQFLSAGAVDRMTALFIYVILAAMWNALAGFGGLVSVGQQVFFGLGAYFAIRLASAGLNPFVSLFVSAVIVGAVSWPISLFMLRLKNGEFAIGMWVIAALTHLLVNLDRLIQGETGTSAISLNVYVSTRRLTIYWLALASMTALLAILFSLLRGSTGAAIRAIRDNEDAAASVGVRVTGTKRLLFVLAAFGIGVAGALWLATAITFQPKTYFSVQWTAYMIFMVLVGGIGTFEGAILGALLFFLIETWFGGTGVWYLIGLGATALVFSLLLPRGLWGTLEERFGWRLLSVGYRVKLSAVASNPTGEIASPLKTTTSREKA</sequence>
<keyword evidence="8" id="KW-1185">Reference proteome</keyword>
<keyword evidence="3 6" id="KW-0812">Transmembrane</keyword>
<keyword evidence="5 6" id="KW-0472">Membrane</keyword>
<keyword evidence="2" id="KW-1003">Cell membrane</keyword>
<name>A0ABU8K554_9HYPH</name>
<evidence type="ECO:0000256" key="3">
    <source>
        <dbReference type="ARBA" id="ARBA00022692"/>
    </source>
</evidence>
<dbReference type="PANTHER" id="PTHR30482">
    <property type="entry name" value="HIGH-AFFINITY BRANCHED-CHAIN AMINO ACID TRANSPORT SYSTEM PERMEASE"/>
    <property type="match status" value="1"/>
</dbReference>
<comment type="subcellular location">
    <subcellularLocation>
        <location evidence="1">Cell membrane</location>
        <topology evidence="1">Multi-pass membrane protein</topology>
    </subcellularLocation>
</comment>
<evidence type="ECO:0000256" key="2">
    <source>
        <dbReference type="ARBA" id="ARBA00022475"/>
    </source>
</evidence>
<reference evidence="7 8" key="1">
    <citation type="submission" date="2022-12" db="EMBL/GenBank/DDBJ databases">
        <authorList>
            <person name="Muema E."/>
        </authorList>
    </citation>
    <scope>NUCLEOTIDE SEQUENCE [LARGE SCALE GENOMIC DNA]</scope>
    <source>
        <strain evidence="8">1330</strain>
    </source>
</reference>
<evidence type="ECO:0000256" key="1">
    <source>
        <dbReference type="ARBA" id="ARBA00004651"/>
    </source>
</evidence>
<feature type="transmembrane region" description="Helical" evidence="6">
    <location>
        <begin position="96"/>
        <end position="115"/>
    </location>
</feature>